<organism evidence="8 9">
    <name type="scientific">Carnegiea gigantea</name>
    <dbReference type="NCBI Taxonomy" id="171969"/>
    <lineage>
        <taxon>Eukaryota</taxon>
        <taxon>Viridiplantae</taxon>
        <taxon>Streptophyta</taxon>
        <taxon>Embryophyta</taxon>
        <taxon>Tracheophyta</taxon>
        <taxon>Spermatophyta</taxon>
        <taxon>Magnoliopsida</taxon>
        <taxon>eudicotyledons</taxon>
        <taxon>Gunneridae</taxon>
        <taxon>Pentapetalae</taxon>
        <taxon>Caryophyllales</taxon>
        <taxon>Cactineae</taxon>
        <taxon>Cactaceae</taxon>
        <taxon>Cactoideae</taxon>
        <taxon>Echinocereeae</taxon>
        <taxon>Carnegiea</taxon>
    </lineage>
</organism>
<evidence type="ECO:0000256" key="3">
    <source>
        <dbReference type="ARBA" id="ARBA00022840"/>
    </source>
</evidence>
<comment type="similarity">
    <text evidence="1 5">Belongs to the RecA family.</text>
</comment>
<dbReference type="PANTHER" id="PTHR45900:SF4">
    <property type="entry name" value="DNA REPAIR PROTEIN RECA HOMOLOG 2, MITOCHONDRIAL"/>
    <property type="match status" value="1"/>
</dbReference>
<reference evidence="8" key="1">
    <citation type="submission" date="2022-04" db="EMBL/GenBank/DDBJ databases">
        <title>Carnegiea gigantea Genome sequencing and assembly v2.</title>
        <authorList>
            <person name="Copetti D."/>
            <person name="Sanderson M.J."/>
            <person name="Burquez A."/>
            <person name="Wojciechowski M.F."/>
        </authorList>
    </citation>
    <scope>NUCLEOTIDE SEQUENCE</scope>
    <source>
        <strain evidence="8">SGP5-SGP5p</strain>
        <tissue evidence="8">Aerial part</tissue>
    </source>
</reference>
<dbReference type="InterPro" id="IPR020588">
    <property type="entry name" value="RecA_ATP-bd"/>
</dbReference>
<gene>
    <name evidence="8" type="ORF">Cgig2_001471</name>
</gene>
<dbReference type="GO" id="GO:0006281">
    <property type="term" value="P:DNA repair"/>
    <property type="evidence" value="ECO:0007669"/>
    <property type="project" value="InterPro"/>
</dbReference>
<dbReference type="GO" id="GO:0140664">
    <property type="term" value="F:ATP-dependent DNA damage sensor activity"/>
    <property type="evidence" value="ECO:0007669"/>
    <property type="project" value="InterPro"/>
</dbReference>
<proteinExistence type="inferred from homology"/>
<evidence type="ECO:0000259" key="6">
    <source>
        <dbReference type="PROSITE" id="PS50162"/>
    </source>
</evidence>
<keyword evidence="3 5" id="KW-0067">ATP-binding</keyword>
<dbReference type="InterPro" id="IPR020587">
    <property type="entry name" value="RecA_monomer-monomer_interface"/>
</dbReference>
<keyword evidence="4" id="KW-0233">DNA recombination</keyword>
<keyword evidence="2 5" id="KW-0547">Nucleotide-binding</keyword>
<dbReference type="PANTHER" id="PTHR45900">
    <property type="entry name" value="RECA"/>
    <property type="match status" value="1"/>
</dbReference>
<dbReference type="PROSITE" id="PS50162">
    <property type="entry name" value="RECA_2"/>
    <property type="match status" value="1"/>
</dbReference>
<dbReference type="EMBL" id="JAKOGI010000019">
    <property type="protein sequence ID" value="KAJ8449815.1"/>
    <property type="molecule type" value="Genomic_DNA"/>
</dbReference>
<dbReference type="GO" id="GO:0005524">
    <property type="term" value="F:ATP binding"/>
    <property type="evidence" value="ECO:0007669"/>
    <property type="project" value="UniProtKB-KW"/>
</dbReference>
<dbReference type="OrthoDB" id="5957327at2759"/>
<evidence type="ECO:0000256" key="4">
    <source>
        <dbReference type="ARBA" id="ARBA00023172"/>
    </source>
</evidence>
<dbReference type="PROSITE" id="PS50163">
    <property type="entry name" value="RECA_3"/>
    <property type="match status" value="1"/>
</dbReference>
<dbReference type="Gene3D" id="3.40.50.300">
    <property type="entry name" value="P-loop containing nucleotide triphosphate hydrolases"/>
    <property type="match status" value="1"/>
</dbReference>
<dbReference type="GO" id="GO:0003697">
    <property type="term" value="F:single-stranded DNA binding"/>
    <property type="evidence" value="ECO:0007669"/>
    <property type="project" value="InterPro"/>
</dbReference>
<accession>A0A9Q1KVG7</accession>
<dbReference type="InterPro" id="IPR013765">
    <property type="entry name" value="DNA_recomb/repair_RecA"/>
</dbReference>
<dbReference type="CDD" id="cd00983">
    <property type="entry name" value="RecA"/>
    <property type="match status" value="1"/>
</dbReference>
<sequence>MHSDSLSTIGDVTELEFDELIDGGKVKEKDSALHVAITQLASEFGRESMLSLSNFFSPRFASVISTGSLKLDLALGIGGLPKGRMVEIYGKEASGKTTLALHIIKEAQKLGGYCAYLDAENALDPGLAESIGVNTKNLLISCPGSAETMLCVVDKLTQSGSLDVIVVDSVAALVPQSELDGDIVSAEHGVLSKIMTKALRRIHYSLCRSKTLIVFLNQVRYNPRSKGLGRKDEVTCGGNALGFYAAMRLRISRTGLLNKNDKNICFTKLLLYLHLEKVDGIGICVQVLKNKLAPAMKSAELGIKFGRGLQLESEVLELGIEHGLILKERNNYFIEGEVFQSPLAAERYLAENEVVRDKIVLDLRNLLFDRP</sequence>
<name>A0A9Q1KVG7_9CARY</name>
<dbReference type="SUPFAM" id="SSF52540">
    <property type="entry name" value="P-loop containing nucleoside triphosphate hydrolases"/>
    <property type="match status" value="1"/>
</dbReference>
<dbReference type="Pfam" id="PF00154">
    <property type="entry name" value="RecA_N"/>
    <property type="match status" value="1"/>
</dbReference>
<evidence type="ECO:0000256" key="2">
    <source>
        <dbReference type="ARBA" id="ARBA00022741"/>
    </source>
</evidence>
<evidence type="ECO:0000256" key="5">
    <source>
        <dbReference type="RuleBase" id="RU003422"/>
    </source>
</evidence>
<feature type="domain" description="RecA family profile 2" evidence="7">
    <location>
        <begin position="225"/>
        <end position="314"/>
    </location>
</feature>
<keyword evidence="9" id="KW-1185">Reference proteome</keyword>
<dbReference type="InterPro" id="IPR049428">
    <property type="entry name" value="RecA-like_N"/>
</dbReference>
<dbReference type="GO" id="GO:0006310">
    <property type="term" value="P:DNA recombination"/>
    <property type="evidence" value="ECO:0007669"/>
    <property type="project" value="UniProtKB-KW"/>
</dbReference>
<evidence type="ECO:0000259" key="7">
    <source>
        <dbReference type="PROSITE" id="PS50163"/>
    </source>
</evidence>
<protein>
    <submittedName>
        <fullName evidence="8">Uncharacterized protein</fullName>
    </submittedName>
</protein>
<dbReference type="AlphaFoldDB" id="A0A9Q1KVG7"/>
<feature type="domain" description="RecA family profile 1" evidence="6">
    <location>
        <begin position="60"/>
        <end position="219"/>
    </location>
</feature>
<evidence type="ECO:0000313" key="9">
    <source>
        <dbReference type="Proteomes" id="UP001153076"/>
    </source>
</evidence>
<dbReference type="Proteomes" id="UP001153076">
    <property type="component" value="Unassembled WGS sequence"/>
</dbReference>
<evidence type="ECO:0000313" key="8">
    <source>
        <dbReference type="EMBL" id="KAJ8449815.1"/>
    </source>
</evidence>
<dbReference type="InterPro" id="IPR027417">
    <property type="entry name" value="P-loop_NTPase"/>
</dbReference>
<evidence type="ECO:0000256" key="1">
    <source>
        <dbReference type="ARBA" id="ARBA00009391"/>
    </source>
</evidence>
<comment type="caution">
    <text evidence="8">The sequence shown here is derived from an EMBL/GenBank/DDBJ whole genome shotgun (WGS) entry which is preliminary data.</text>
</comment>
<dbReference type="PRINTS" id="PR00142">
    <property type="entry name" value="RECA"/>
</dbReference>